<organism evidence="3 4">
    <name type="scientific">Streptomyces ureilyticus</name>
    <dbReference type="NCBI Taxonomy" id="1775131"/>
    <lineage>
        <taxon>Bacteria</taxon>
        <taxon>Bacillati</taxon>
        <taxon>Actinomycetota</taxon>
        <taxon>Actinomycetes</taxon>
        <taxon>Kitasatosporales</taxon>
        <taxon>Streptomycetaceae</taxon>
        <taxon>Streptomyces</taxon>
    </lineage>
</organism>
<keyword evidence="4" id="KW-1185">Reference proteome</keyword>
<dbReference type="PANTHER" id="PTHR46696:SF1">
    <property type="entry name" value="CYTOCHROME P450 YJIB-RELATED"/>
    <property type="match status" value="1"/>
</dbReference>
<dbReference type="PANTHER" id="PTHR46696">
    <property type="entry name" value="P450, PUTATIVE (EUROFUNG)-RELATED"/>
    <property type="match status" value="1"/>
</dbReference>
<dbReference type="PROSITE" id="PS00086">
    <property type="entry name" value="CYTOCHROME_P450"/>
    <property type="match status" value="1"/>
</dbReference>
<name>A0ABX0DJP2_9ACTN</name>
<gene>
    <name evidence="3" type="ORF">G6048_00155</name>
</gene>
<comment type="similarity">
    <text evidence="1 2">Belongs to the cytochrome P450 family.</text>
</comment>
<dbReference type="InterPro" id="IPR036396">
    <property type="entry name" value="Cyt_P450_sf"/>
</dbReference>
<reference evidence="3 4" key="1">
    <citation type="submission" date="2020-02" db="EMBL/GenBank/DDBJ databases">
        <title>Whole-genome analyses of novel actinobacteria.</title>
        <authorList>
            <person name="Sahin N."/>
            <person name="Tokatli A."/>
        </authorList>
    </citation>
    <scope>NUCLEOTIDE SEQUENCE [LARGE SCALE GENOMIC DNA]</scope>
    <source>
        <strain evidence="3 4">YC419</strain>
    </source>
</reference>
<keyword evidence="2" id="KW-0503">Monooxygenase</keyword>
<proteinExistence type="inferred from homology"/>
<evidence type="ECO:0000313" key="3">
    <source>
        <dbReference type="EMBL" id="NGO40629.1"/>
    </source>
</evidence>
<dbReference type="InterPro" id="IPR001128">
    <property type="entry name" value="Cyt_P450"/>
</dbReference>
<dbReference type="InterPro" id="IPR002397">
    <property type="entry name" value="Cyt_P450_B"/>
</dbReference>
<dbReference type="EMBL" id="JAAKZX010000001">
    <property type="protein sequence ID" value="NGO40629.1"/>
    <property type="molecule type" value="Genomic_DNA"/>
</dbReference>
<evidence type="ECO:0000256" key="2">
    <source>
        <dbReference type="RuleBase" id="RU000461"/>
    </source>
</evidence>
<dbReference type="Pfam" id="PF00067">
    <property type="entry name" value="p450"/>
    <property type="match status" value="2"/>
</dbReference>
<evidence type="ECO:0000313" key="4">
    <source>
        <dbReference type="Proteomes" id="UP001518140"/>
    </source>
</evidence>
<evidence type="ECO:0000256" key="1">
    <source>
        <dbReference type="ARBA" id="ARBA00010617"/>
    </source>
</evidence>
<keyword evidence="2" id="KW-0349">Heme</keyword>
<keyword evidence="2" id="KW-0560">Oxidoreductase</keyword>
<dbReference type="PRINTS" id="PR00359">
    <property type="entry name" value="BP450"/>
</dbReference>
<dbReference type="SUPFAM" id="SSF48264">
    <property type="entry name" value="Cytochrome P450"/>
    <property type="match status" value="1"/>
</dbReference>
<dbReference type="Gene3D" id="1.10.630.10">
    <property type="entry name" value="Cytochrome P450"/>
    <property type="match status" value="1"/>
</dbReference>
<keyword evidence="2" id="KW-0479">Metal-binding</keyword>
<protein>
    <submittedName>
        <fullName evidence="3">Cytochrome P450</fullName>
    </submittedName>
</protein>
<accession>A0ABX0DJP2</accession>
<comment type="caution">
    <text evidence="3">The sequence shown here is derived from an EMBL/GenBank/DDBJ whole genome shotgun (WGS) entry which is preliminary data.</text>
</comment>
<sequence>MTTLTTHPDPFYLDPNATDVHGDARRLNARGPLVPALLDVGLRVWATGNRDVAEAILGDRDSFRKDPEHWADLKDGKVPGDWGIREFITLPGMLNADGARHRTLRGLVSAAFTARRVEKLRPRIDEIVQALIADLAKAAPGGFVELRRSFAFELPMQIICHLFGLDPSSGETLTRNYTAMHASSSTAEEAIAGKQGVVDTITALIDAKRRTPADDLTSALIAATDGEDATLDDELLTYTLMLFLFAGQSTTQDLIVNCLKALADHPTQQARVRAGAVPIEDVVEEVLRWNGPINTIMFRYAARDVVVPGTDVTVRKGEAVVICVAATGRDTQSFGPDADVFDPSRSVLARHLAFGHGVHYCMGAPLARMMATTALGAFLDHFDLDRTGAPESLPISSYSPNSDAALWGQLKPRAAAPAAV</sequence>
<dbReference type="RefSeq" id="WP_165337315.1">
    <property type="nucleotide sequence ID" value="NZ_JAAKZX010000001.1"/>
</dbReference>
<keyword evidence="2" id="KW-0408">Iron</keyword>
<dbReference type="Proteomes" id="UP001518140">
    <property type="component" value="Unassembled WGS sequence"/>
</dbReference>
<dbReference type="InterPro" id="IPR017972">
    <property type="entry name" value="Cyt_P450_CS"/>
</dbReference>